<keyword evidence="2" id="KW-0732">Signal</keyword>
<keyword evidence="1" id="KW-1133">Transmembrane helix</keyword>
<protein>
    <recommendedName>
        <fullName evidence="6">EB domain-containing protein</fullName>
    </recommendedName>
</protein>
<feature type="chain" id="PRO_5038259354" description="EB domain-containing protein" evidence="2">
    <location>
        <begin position="35"/>
        <end position="517"/>
    </location>
</feature>
<keyword evidence="5" id="KW-1185">Reference proteome</keyword>
<keyword evidence="1" id="KW-0812">Transmembrane</keyword>
<gene>
    <name evidence="3" type="ORF">SSS_5857</name>
</gene>
<proteinExistence type="predicted"/>
<reference evidence="3" key="2">
    <citation type="submission" date="2020-01" db="EMBL/GenBank/DDBJ databases">
        <authorList>
            <person name="Korhonen P.K.K."/>
            <person name="Guangxu M.G."/>
            <person name="Wang T.W."/>
            <person name="Stroehlein A.J.S."/>
            <person name="Young N.D."/>
            <person name="Ang C.-S.A."/>
            <person name="Fernando D.W.F."/>
            <person name="Lu H.L."/>
            <person name="Taylor S.T."/>
            <person name="Ehtesham M.E.M."/>
            <person name="Najaraj S.H.N."/>
            <person name="Harsha G.H.G."/>
            <person name="Madugundu A.M."/>
            <person name="Renuse S.R."/>
            <person name="Holt D.H."/>
            <person name="Pandey A.P."/>
            <person name="Papenfuss A.P."/>
            <person name="Gasser R.B.G."/>
            <person name="Fischer K.F."/>
        </authorList>
    </citation>
    <scope>NUCLEOTIDE SEQUENCE</scope>
    <source>
        <strain evidence="3">SSS_KF_BRIS2020</strain>
    </source>
</reference>
<dbReference type="EMBL" id="WVUK01000052">
    <property type="protein sequence ID" value="KAF7494810.1"/>
    <property type="molecule type" value="Genomic_DNA"/>
</dbReference>
<dbReference type="EnsemblMetazoa" id="SSS_5857s_mrna">
    <property type="protein sequence ID" value="KAF7494810.1"/>
    <property type="gene ID" value="SSS_5857"/>
</dbReference>
<evidence type="ECO:0000256" key="1">
    <source>
        <dbReference type="SAM" id="Phobius"/>
    </source>
</evidence>
<evidence type="ECO:0000313" key="3">
    <source>
        <dbReference type="EMBL" id="KAF7494810.1"/>
    </source>
</evidence>
<name>A0A834RFG6_SARSC</name>
<feature type="signal peptide" evidence="2">
    <location>
        <begin position="1"/>
        <end position="34"/>
    </location>
</feature>
<accession>A0A834RFG6</accession>
<reference evidence="4" key="3">
    <citation type="submission" date="2022-06" db="UniProtKB">
        <authorList>
            <consortium name="EnsemblMetazoa"/>
        </authorList>
    </citation>
    <scope>IDENTIFICATION</scope>
</reference>
<dbReference type="AlphaFoldDB" id="A0A834RFG6"/>
<reference evidence="5" key="1">
    <citation type="journal article" date="2020" name="PLoS Negl. Trop. Dis.">
        <title>High-quality nuclear genome for Sarcoptes scabiei-A critical resource for a neglected parasite.</title>
        <authorList>
            <person name="Korhonen P.K."/>
            <person name="Gasser R.B."/>
            <person name="Ma G."/>
            <person name="Wang T."/>
            <person name="Stroehlein A.J."/>
            <person name="Young N.D."/>
            <person name="Ang C.S."/>
            <person name="Fernando D.D."/>
            <person name="Lu H.C."/>
            <person name="Taylor S."/>
            <person name="Reynolds S.L."/>
            <person name="Mofiz E."/>
            <person name="Najaraj S.H."/>
            <person name="Gowda H."/>
            <person name="Madugundu A."/>
            <person name="Renuse S."/>
            <person name="Holt D."/>
            <person name="Pandey A."/>
            <person name="Papenfuss A.T."/>
            <person name="Fischer K."/>
        </authorList>
    </citation>
    <scope>NUCLEOTIDE SEQUENCE [LARGE SCALE GENOMIC DNA]</scope>
</reference>
<evidence type="ECO:0000313" key="5">
    <source>
        <dbReference type="Proteomes" id="UP000070412"/>
    </source>
</evidence>
<sequence length="517" mass="59643">MIIAFALRSSGSYLLDLLKIFLICSAMMLKMIDANDRTNKTIHNNRNVPQSQTFENDEFGWDALKKASNQYSKQESSQSSPSSTESMQRNHLPIDANCSTTLDAINTLNGTDNLPNQKCSEDLNQWCDPSLGKCRCRPESPVYLSEEIPCLRYKRLGDLCIHSSECHQIEHAACVATFLYSVKTLRKTPNYKQWFFYNKIHNDDDINYLLNKLYGRCRCQQGFRAKNPFECIRSGIQTPFQCHHQSDCLAMKASCDFDQNRCLCPKGWHFDYYFSRCREIRDLHGRFCASSSDCFLQQSNMECKNSACVCLRNYTFHNQTGCILKDICSDGGFWNTTIHSCQSSQSSTIPFSSIAFCTFIIKTFPIILVTIIIFNLFCYVRGRKNSIQPYEMDDFLTTTSSSSTTSRVTRPQFFCRRYDRIDLNDRSVNRIQSISLLSLPDYETVLINNNNNNNNNINLDFNDSNTASLLSDRSHRHHHPNQNEHLEQVDSYQNNEEHLPSYEEAIQTMKKSVDLKI</sequence>
<evidence type="ECO:0000256" key="2">
    <source>
        <dbReference type="SAM" id="SignalP"/>
    </source>
</evidence>
<evidence type="ECO:0000313" key="4">
    <source>
        <dbReference type="EnsemblMetazoa" id="KAF7494810.1"/>
    </source>
</evidence>
<keyword evidence="1" id="KW-0472">Membrane</keyword>
<organism evidence="3">
    <name type="scientific">Sarcoptes scabiei</name>
    <name type="common">Itch mite</name>
    <name type="synonym">Acarus scabiei</name>
    <dbReference type="NCBI Taxonomy" id="52283"/>
    <lineage>
        <taxon>Eukaryota</taxon>
        <taxon>Metazoa</taxon>
        <taxon>Ecdysozoa</taxon>
        <taxon>Arthropoda</taxon>
        <taxon>Chelicerata</taxon>
        <taxon>Arachnida</taxon>
        <taxon>Acari</taxon>
        <taxon>Acariformes</taxon>
        <taxon>Sarcoptiformes</taxon>
        <taxon>Astigmata</taxon>
        <taxon>Psoroptidia</taxon>
        <taxon>Sarcoptoidea</taxon>
        <taxon>Sarcoptidae</taxon>
        <taxon>Sarcoptinae</taxon>
        <taxon>Sarcoptes</taxon>
    </lineage>
</organism>
<dbReference type="Proteomes" id="UP000070412">
    <property type="component" value="Unassembled WGS sequence"/>
</dbReference>
<dbReference type="OrthoDB" id="6511098at2759"/>
<evidence type="ECO:0008006" key="6">
    <source>
        <dbReference type="Google" id="ProtNLM"/>
    </source>
</evidence>
<feature type="transmembrane region" description="Helical" evidence="1">
    <location>
        <begin position="351"/>
        <end position="380"/>
    </location>
</feature>